<evidence type="ECO:0000313" key="6">
    <source>
        <dbReference type="Proteomes" id="UP000007161"/>
    </source>
</evidence>
<evidence type="ECO:0000313" key="5">
    <source>
        <dbReference type="EMBL" id="AEX84512.1"/>
    </source>
</evidence>
<dbReference type="CDD" id="cd00840">
    <property type="entry name" value="MPP_Mre11_N"/>
    <property type="match status" value="1"/>
</dbReference>
<keyword evidence="6" id="KW-1185">Reference proteome</keyword>
<dbReference type="KEGG" id="mpz:Marpi_0053"/>
<keyword evidence="2" id="KW-0378">Hydrolase</keyword>
<dbReference type="Proteomes" id="UP000007161">
    <property type="component" value="Chromosome"/>
</dbReference>
<dbReference type="RefSeq" id="WP_014295584.1">
    <property type="nucleotide sequence ID" value="NC_016751.1"/>
</dbReference>
<dbReference type="PANTHER" id="PTHR30337:SF0">
    <property type="entry name" value="NUCLEASE SBCCD SUBUNIT D"/>
    <property type="match status" value="1"/>
</dbReference>
<evidence type="ECO:0000259" key="4">
    <source>
        <dbReference type="Pfam" id="PF00149"/>
    </source>
</evidence>
<evidence type="ECO:0000256" key="2">
    <source>
        <dbReference type="ARBA" id="ARBA00022801"/>
    </source>
</evidence>
<dbReference type="InterPro" id="IPR029052">
    <property type="entry name" value="Metallo-depent_PP-like"/>
</dbReference>
<keyword evidence="3 5" id="KW-0269">Exonuclease</keyword>
<dbReference type="GO" id="GO:0004527">
    <property type="term" value="F:exonuclease activity"/>
    <property type="evidence" value="ECO:0007669"/>
    <property type="project" value="UniProtKB-KW"/>
</dbReference>
<dbReference type="InterPro" id="IPR004843">
    <property type="entry name" value="Calcineurin-like_PHP"/>
</dbReference>
<organism evidence="5 6">
    <name type="scientific">Marinitoga piezophila (strain DSM 14283 / JCM 11233 / KA3)</name>
    <dbReference type="NCBI Taxonomy" id="443254"/>
    <lineage>
        <taxon>Bacteria</taxon>
        <taxon>Thermotogati</taxon>
        <taxon>Thermotogota</taxon>
        <taxon>Thermotogae</taxon>
        <taxon>Petrotogales</taxon>
        <taxon>Petrotogaceae</taxon>
        <taxon>Marinitoga</taxon>
    </lineage>
</organism>
<dbReference type="Gene3D" id="3.60.21.10">
    <property type="match status" value="1"/>
</dbReference>
<dbReference type="Pfam" id="PF00149">
    <property type="entry name" value="Metallophos"/>
    <property type="match status" value="1"/>
</dbReference>
<reference evidence="5 6" key="1">
    <citation type="journal article" date="2012" name="J. Bacteriol.">
        <title>Complete Genome Sequence of the Thermophilic, Piezophilic, Heterotrophic Bacterium Marinitoga piezophila KA3.</title>
        <authorList>
            <person name="Lucas S."/>
            <person name="Han J."/>
            <person name="Lapidus A."/>
            <person name="Cheng J.F."/>
            <person name="Goodwin L.A."/>
            <person name="Pitluck S."/>
            <person name="Peters L."/>
            <person name="Mikhailova N."/>
            <person name="Teshima H."/>
            <person name="Detter J.C."/>
            <person name="Han C."/>
            <person name="Tapia R."/>
            <person name="Land M."/>
            <person name="Hauser L."/>
            <person name="Kyrpides N.C."/>
            <person name="Ivanova N."/>
            <person name="Pagani I."/>
            <person name="Vannier P."/>
            <person name="Oger P."/>
            <person name="Bartlett D.H."/>
            <person name="Noll K.M."/>
            <person name="Woyke T."/>
            <person name="Jebbar M."/>
        </authorList>
    </citation>
    <scope>NUCLEOTIDE SEQUENCE [LARGE SCALE GENOMIC DNA]</scope>
    <source>
        <strain evidence="6">DSM 14283 / JCM 11233 / KA3</strain>
    </source>
</reference>
<evidence type="ECO:0000256" key="1">
    <source>
        <dbReference type="ARBA" id="ARBA00022722"/>
    </source>
</evidence>
<keyword evidence="1" id="KW-0540">Nuclease</keyword>
<gene>
    <name evidence="5" type="ordered locus">Marpi_0053</name>
</gene>
<evidence type="ECO:0000256" key="3">
    <source>
        <dbReference type="ARBA" id="ARBA00022839"/>
    </source>
</evidence>
<dbReference type="STRING" id="443254.Marpi_0053"/>
<dbReference type="HOGENOM" id="CLU_060534_0_0_0"/>
<proteinExistence type="predicted"/>
<reference evidence="6" key="2">
    <citation type="submission" date="2012-01" db="EMBL/GenBank/DDBJ databases">
        <title>Complete sequence of chromosome of Marinitoga piezophila KA3.</title>
        <authorList>
            <person name="Lucas S."/>
            <person name="Han J."/>
            <person name="Lapidus A."/>
            <person name="Cheng J.-F."/>
            <person name="Goodwin L."/>
            <person name="Pitluck S."/>
            <person name="Peters L."/>
            <person name="Mikhailova N."/>
            <person name="Teshima H."/>
            <person name="Detter J.C."/>
            <person name="Han C."/>
            <person name="Tapia R."/>
            <person name="Land M."/>
            <person name="Hauser L."/>
            <person name="Kyrpides N."/>
            <person name="Ivanova N."/>
            <person name="Pagani I."/>
            <person name="Jebbar M."/>
            <person name="Vannier P."/>
            <person name="Oger P."/>
            <person name="Cario A."/>
            <person name="Bartlett D."/>
            <person name="Noll K.M."/>
            <person name="Woyke T."/>
        </authorList>
    </citation>
    <scope>NUCLEOTIDE SEQUENCE [LARGE SCALE GENOMIC DNA]</scope>
    <source>
        <strain evidence="6">DSM 14283 / JCM 11233 / KA3</strain>
    </source>
</reference>
<dbReference type="InterPro" id="IPR041796">
    <property type="entry name" value="Mre11_N"/>
</dbReference>
<accession>H2J2R8</accession>
<dbReference type="SUPFAM" id="SSF56300">
    <property type="entry name" value="Metallo-dependent phosphatases"/>
    <property type="match status" value="1"/>
</dbReference>
<dbReference type="InterPro" id="IPR050535">
    <property type="entry name" value="DNA_Repair-Maintenance_Comp"/>
</dbReference>
<protein>
    <submittedName>
        <fullName evidence="5">DNA repair exonuclease</fullName>
    </submittedName>
</protein>
<dbReference type="EMBL" id="CP003257">
    <property type="protein sequence ID" value="AEX84512.1"/>
    <property type="molecule type" value="Genomic_DNA"/>
</dbReference>
<feature type="domain" description="Calcineurin-like phosphoesterase" evidence="4">
    <location>
        <begin position="1"/>
        <end position="201"/>
    </location>
</feature>
<dbReference type="PANTHER" id="PTHR30337">
    <property type="entry name" value="COMPONENT OF ATP-DEPENDENT DSDNA EXONUCLEASE"/>
    <property type="match status" value="1"/>
</dbReference>
<dbReference type="eggNOG" id="COG0420">
    <property type="taxonomic scope" value="Bacteria"/>
</dbReference>
<dbReference type="AlphaFoldDB" id="H2J2R8"/>
<dbReference type="OrthoDB" id="9773856at2"/>
<name>H2J2R8_MARPK</name>
<sequence>MKILHTADWHLGRRPAGGIGNFSKVRYDDYFKAAEYIIEQGIEKNVDVFIIAGDIFDRSSLLPDILYRTEKLLEKLKENNIVTFLIEGNHDRIYSDNDSWIKYFEKRKLVKIPEFERKDGECICNPITIEDINFYGIPYQGVIIDEILDDLAQKLDSNKKNIVIVHTGIGGEILPGCVKAETIEKFKGKVLYMAGGHLHTYRKFPKENPYFFVPGSPEYWDFGEGDEKGFIIFDTETNKYEFFPSNKREVKTYAFDMSDEIYDELENIQINEGDIVKLKIKNLNNKIVDTEKIEKILENKGVLKVFINVEYTSYISGVNNIKNINKEEIEKRVIESWGNIFSSNSDKVIKNIGLMKENLGNPEFINEIFDNFLSGILEGENNENK</sequence>